<dbReference type="Proteomes" id="UP001055879">
    <property type="component" value="Linkage Group LG01"/>
</dbReference>
<organism evidence="1 2">
    <name type="scientific">Arctium lappa</name>
    <name type="common">Greater burdock</name>
    <name type="synonym">Lappa major</name>
    <dbReference type="NCBI Taxonomy" id="4217"/>
    <lineage>
        <taxon>Eukaryota</taxon>
        <taxon>Viridiplantae</taxon>
        <taxon>Streptophyta</taxon>
        <taxon>Embryophyta</taxon>
        <taxon>Tracheophyta</taxon>
        <taxon>Spermatophyta</taxon>
        <taxon>Magnoliopsida</taxon>
        <taxon>eudicotyledons</taxon>
        <taxon>Gunneridae</taxon>
        <taxon>Pentapetalae</taxon>
        <taxon>asterids</taxon>
        <taxon>campanulids</taxon>
        <taxon>Asterales</taxon>
        <taxon>Asteraceae</taxon>
        <taxon>Carduoideae</taxon>
        <taxon>Cardueae</taxon>
        <taxon>Arctiinae</taxon>
        <taxon>Arctium</taxon>
    </lineage>
</organism>
<accession>A0ACB9FJ56</accession>
<reference evidence="2" key="1">
    <citation type="journal article" date="2022" name="Mol. Ecol. Resour.">
        <title>The genomes of chicory, endive, great burdock and yacon provide insights into Asteraceae palaeo-polyploidization history and plant inulin production.</title>
        <authorList>
            <person name="Fan W."/>
            <person name="Wang S."/>
            <person name="Wang H."/>
            <person name="Wang A."/>
            <person name="Jiang F."/>
            <person name="Liu H."/>
            <person name="Zhao H."/>
            <person name="Xu D."/>
            <person name="Zhang Y."/>
        </authorList>
    </citation>
    <scope>NUCLEOTIDE SEQUENCE [LARGE SCALE GENOMIC DNA]</scope>
    <source>
        <strain evidence="2">cv. Niubang</strain>
    </source>
</reference>
<proteinExistence type="predicted"/>
<evidence type="ECO:0000313" key="1">
    <source>
        <dbReference type="EMBL" id="KAI3770726.1"/>
    </source>
</evidence>
<keyword evidence="2" id="KW-1185">Reference proteome</keyword>
<reference evidence="1 2" key="2">
    <citation type="journal article" date="2022" name="Mol. Ecol. Resour.">
        <title>The genomes of chicory, endive, great burdock and yacon provide insights into Asteraceae paleo-polyploidization history and plant inulin production.</title>
        <authorList>
            <person name="Fan W."/>
            <person name="Wang S."/>
            <person name="Wang H."/>
            <person name="Wang A."/>
            <person name="Jiang F."/>
            <person name="Liu H."/>
            <person name="Zhao H."/>
            <person name="Xu D."/>
            <person name="Zhang Y."/>
        </authorList>
    </citation>
    <scope>NUCLEOTIDE SEQUENCE [LARGE SCALE GENOMIC DNA]</scope>
    <source>
        <strain evidence="2">cv. Niubang</strain>
    </source>
</reference>
<sequence>MASSPSSKGKGSKVNEKTVTPRKRRKHKVVAKVNEMDYTGSHESRLNIPQKPYMVTTPSGVRVILPFVRNDAHKLPSKANSAKSKKQVGIFKSPAGKGSKSPMKKNSPMSHGKEKSPKRKDRTRVLDYSRKQRIHDRDDNSEFPCSMTTRSHASNKKELNVKRKAKGDSTIKKKHAKKAVVRSIKNKKSDPAPRSKCVKVVWRKQFPGKRVRISAVMKRIEESEYADLEFKINFLMLTSKDTWKGIDQGDTFYSGSITFLTLLYADIIECKKLDVERRRPAISVWNMENLCHREYLELSDGGFGTWQLIRDDGIQKEKPLYVFTERSEIPKISAKSKLKDYKDQIRAKLNEILAQKQIAEFIIEKAISDFPADLDLRTLDMEFHTPNKITVHHNHQEDQASKDNDQSLITTEGLQLVPRIPLETSQYWNSPRTHIELDDTLNNYGKKKEFNAYEIPKMDIDMANKRESKLGDSLRSPYVKRIVAIDALETSLEKKICAWINAAIEPICQPVFETSTGVVSLRGRIESLCARTEIYSNVIDNWAALLNHEERFRSMTSPQRLFMHSAILPKVMVDEDTSDQVKLKLFTDNLLAAVGGDDDLLSFKSIDLMLRNKYTAKLLLSDINVRRSLVIADCEKFNVLDVKERSRLLQYADANRETRLASI</sequence>
<dbReference type="EMBL" id="CM042047">
    <property type="protein sequence ID" value="KAI3770726.1"/>
    <property type="molecule type" value="Genomic_DNA"/>
</dbReference>
<evidence type="ECO:0000313" key="2">
    <source>
        <dbReference type="Proteomes" id="UP001055879"/>
    </source>
</evidence>
<protein>
    <submittedName>
        <fullName evidence="1">Uncharacterized protein</fullName>
    </submittedName>
</protein>
<gene>
    <name evidence="1" type="ORF">L6452_01868</name>
</gene>
<comment type="caution">
    <text evidence="1">The sequence shown here is derived from an EMBL/GenBank/DDBJ whole genome shotgun (WGS) entry which is preliminary data.</text>
</comment>
<name>A0ACB9FJ56_ARCLA</name>